<reference evidence="5" key="1">
    <citation type="submission" date="2018-05" db="EMBL/GenBank/DDBJ databases">
        <authorList>
            <person name="Lanie J.A."/>
            <person name="Ng W.-L."/>
            <person name="Kazmierczak K.M."/>
            <person name="Andrzejewski T.M."/>
            <person name="Davidsen T.M."/>
            <person name="Wayne K.J."/>
            <person name="Tettelin H."/>
            <person name="Glass J.I."/>
            <person name="Rusch D."/>
            <person name="Podicherti R."/>
            <person name="Tsui H.-C.T."/>
            <person name="Winkler M.E."/>
        </authorList>
    </citation>
    <scope>NUCLEOTIDE SEQUENCE</scope>
</reference>
<dbReference type="GO" id="GO:0008168">
    <property type="term" value="F:methyltransferase activity"/>
    <property type="evidence" value="ECO:0007669"/>
    <property type="project" value="UniProtKB-KW"/>
</dbReference>
<dbReference type="GO" id="GO:0032259">
    <property type="term" value="P:methylation"/>
    <property type="evidence" value="ECO:0007669"/>
    <property type="project" value="UniProtKB-KW"/>
</dbReference>
<proteinExistence type="predicted"/>
<feature type="domain" description="O-methyltransferase dimerisation" evidence="4">
    <location>
        <begin position="64"/>
        <end position="125"/>
    </location>
</feature>
<dbReference type="InterPro" id="IPR016461">
    <property type="entry name" value="COMT-like"/>
</dbReference>
<name>A0A382BCL2_9ZZZZ</name>
<protein>
    <recommendedName>
        <fullName evidence="4">O-methyltransferase dimerisation domain-containing protein</fullName>
    </recommendedName>
</protein>
<dbReference type="AlphaFoldDB" id="A0A382BCL2"/>
<keyword evidence="3" id="KW-0949">S-adenosyl-L-methionine</keyword>
<dbReference type="GO" id="GO:0046983">
    <property type="term" value="F:protein dimerization activity"/>
    <property type="evidence" value="ECO:0007669"/>
    <property type="project" value="InterPro"/>
</dbReference>
<feature type="non-terminal residue" evidence="5">
    <location>
        <position position="128"/>
    </location>
</feature>
<dbReference type="SUPFAM" id="SSF46785">
    <property type="entry name" value="Winged helix' DNA-binding domain"/>
    <property type="match status" value="1"/>
</dbReference>
<keyword evidence="2" id="KW-0808">Transferase</keyword>
<evidence type="ECO:0000313" key="5">
    <source>
        <dbReference type="EMBL" id="SVB10957.1"/>
    </source>
</evidence>
<organism evidence="5">
    <name type="scientific">marine metagenome</name>
    <dbReference type="NCBI Taxonomy" id="408172"/>
    <lineage>
        <taxon>unclassified sequences</taxon>
        <taxon>metagenomes</taxon>
        <taxon>ecological metagenomes</taxon>
    </lineage>
</organism>
<dbReference type="InterPro" id="IPR012967">
    <property type="entry name" value="COMT_dimerisation"/>
</dbReference>
<dbReference type="EMBL" id="UINC01028987">
    <property type="protein sequence ID" value="SVB10957.1"/>
    <property type="molecule type" value="Genomic_DNA"/>
</dbReference>
<evidence type="ECO:0000256" key="3">
    <source>
        <dbReference type="ARBA" id="ARBA00022691"/>
    </source>
</evidence>
<keyword evidence="1" id="KW-0489">Methyltransferase</keyword>
<dbReference type="InterPro" id="IPR036390">
    <property type="entry name" value="WH_DNA-bd_sf"/>
</dbReference>
<evidence type="ECO:0000259" key="4">
    <source>
        <dbReference type="Pfam" id="PF08100"/>
    </source>
</evidence>
<gene>
    <name evidence="5" type="ORF">METZ01_LOCUS163811</name>
</gene>
<evidence type="ECO:0000256" key="2">
    <source>
        <dbReference type="ARBA" id="ARBA00022679"/>
    </source>
</evidence>
<evidence type="ECO:0000256" key="1">
    <source>
        <dbReference type="ARBA" id="ARBA00022603"/>
    </source>
</evidence>
<sequence>MTPSLIILTTLILYDGVFSGQLHTQIQTILHPCCPFNEPGTIGHIAHQYEDGFSMSTAPTHIQEMLTGFWVSKALFTGVELGLFDELAKGPASAEVLAYRLRLHPGALERLMNALVALELITKEDGRF</sequence>
<dbReference type="Gene3D" id="1.10.10.10">
    <property type="entry name" value="Winged helix-like DNA-binding domain superfamily/Winged helix DNA-binding domain"/>
    <property type="match status" value="1"/>
</dbReference>
<dbReference type="FunFam" id="1.10.10.10:FF:000358">
    <property type="entry name" value="Acetylserotonin O-methyltransferase"/>
    <property type="match status" value="1"/>
</dbReference>
<dbReference type="InterPro" id="IPR036388">
    <property type="entry name" value="WH-like_DNA-bd_sf"/>
</dbReference>
<dbReference type="Pfam" id="PF08100">
    <property type="entry name" value="Dimerisation"/>
    <property type="match status" value="1"/>
</dbReference>
<dbReference type="PROSITE" id="PS51683">
    <property type="entry name" value="SAM_OMT_II"/>
    <property type="match status" value="1"/>
</dbReference>
<accession>A0A382BCL2</accession>